<dbReference type="Gene3D" id="3.30.70.1240">
    <property type="entry name" value="DOPA-like domains"/>
    <property type="match status" value="1"/>
</dbReference>
<protein>
    <submittedName>
        <fullName evidence="1">Aromatic ring-opening dioxygenase</fullName>
    </submittedName>
</protein>
<dbReference type="Proteomes" id="UP000267077">
    <property type="component" value="Unassembled WGS sequence"/>
</dbReference>
<accession>A0A3S0S5Z7</accession>
<gene>
    <name evidence="1" type="ORF">EKH79_03025</name>
</gene>
<dbReference type="RefSeq" id="WP_126672298.1">
    <property type="nucleotide sequence ID" value="NZ_RYZR01000002.1"/>
</dbReference>
<dbReference type="PANTHER" id="PTHR36423:SF2">
    <property type="entry name" value="AFR070WP"/>
    <property type="match status" value="1"/>
</dbReference>
<name>A0A3S0S5Z7_9GAMM</name>
<dbReference type="EMBL" id="RYZR01000002">
    <property type="protein sequence ID" value="RUL66799.1"/>
    <property type="molecule type" value="Genomic_DNA"/>
</dbReference>
<organism evidence="1 2">
    <name type="scientific">Dyella dinghuensis</name>
    <dbReference type="NCBI Taxonomy" id="1920169"/>
    <lineage>
        <taxon>Bacteria</taxon>
        <taxon>Pseudomonadati</taxon>
        <taxon>Pseudomonadota</taxon>
        <taxon>Gammaproteobacteria</taxon>
        <taxon>Lysobacterales</taxon>
        <taxon>Rhodanobacteraceae</taxon>
        <taxon>Dyella</taxon>
    </lineage>
</organism>
<evidence type="ECO:0000313" key="1">
    <source>
        <dbReference type="EMBL" id="RUL66799.1"/>
    </source>
</evidence>
<proteinExistence type="predicted"/>
<comment type="caution">
    <text evidence="1">The sequence shown here is derived from an EMBL/GenBank/DDBJ whole genome shotgun (WGS) entry which is preliminary data.</text>
</comment>
<dbReference type="OrthoDB" id="572228at2"/>
<sequence>MSADNAPYHAHLYFESSQRALADTARALLRDFMQSRKIPQLLFVGQLTNGKAGPHPIPQFEIHFTKEALPAILDFIKASGFRALVHPLTDDDLADHTTLAHWIGTPVELDLTTLDPPGKNQGVARFGKSDF</sequence>
<keyword evidence="1" id="KW-0560">Oxidoreductase</keyword>
<dbReference type="AlphaFoldDB" id="A0A3S0S5Z7"/>
<dbReference type="InterPro" id="IPR014980">
    <property type="entry name" value="DOPA_dioxygen"/>
</dbReference>
<dbReference type="Pfam" id="PF08883">
    <property type="entry name" value="DOPA_dioxygen"/>
    <property type="match status" value="1"/>
</dbReference>
<dbReference type="PANTHER" id="PTHR36423">
    <property type="entry name" value="AFR070WP"/>
    <property type="match status" value="1"/>
</dbReference>
<keyword evidence="1" id="KW-0223">Dioxygenase</keyword>
<dbReference type="InterPro" id="IPR023389">
    <property type="entry name" value="DOPA-like_sf"/>
</dbReference>
<keyword evidence="2" id="KW-1185">Reference proteome</keyword>
<reference evidence="1 2" key="1">
    <citation type="submission" date="2018-12" db="EMBL/GenBank/DDBJ databases">
        <title>Dyella dinghuensis sp. nov. DHOA06 and Dyella choica sp. nov. 4M-K27, isolated from forest soil.</title>
        <authorList>
            <person name="Qiu L.-H."/>
            <person name="Gao Z.-H."/>
        </authorList>
    </citation>
    <scope>NUCLEOTIDE SEQUENCE [LARGE SCALE GENOMIC DNA]</scope>
    <source>
        <strain evidence="1 2">DHOA06</strain>
    </source>
</reference>
<dbReference type="SUPFAM" id="SSF143410">
    <property type="entry name" value="DOPA-like"/>
    <property type="match status" value="1"/>
</dbReference>
<dbReference type="GO" id="GO:0051213">
    <property type="term" value="F:dioxygenase activity"/>
    <property type="evidence" value="ECO:0007669"/>
    <property type="project" value="UniProtKB-KW"/>
</dbReference>
<evidence type="ECO:0000313" key="2">
    <source>
        <dbReference type="Proteomes" id="UP000267077"/>
    </source>
</evidence>